<reference evidence="1 2" key="1">
    <citation type="journal article" date="2015" name="Science">
        <title>Genetic determinants of in vivo fitness and diet responsiveness in multiple human gut Bacteroides.</title>
        <authorList>
            <person name="Wu M."/>
            <person name="McNulty N.P."/>
            <person name="Rodionov D.A."/>
            <person name="Khoroshkin M.S."/>
            <person name="Griffin N.W."/>
            <person name="Cheng J."/>
            <person name="Latreille P."/>
            <person name="Kerstetter R.A."/>
            <person name="Terrapon N."/>
            <person name="Henrissat B."/>
            <person name="Osterman A.L."/>
            <person name="Gordon J.I."/>
        </authorList>
    </citation>
    <scope>NUCLEOTIDE SEQUENCE [LARGE SCALE GENOMIC DNA]</scope>
    <source>
        <strain evidence="1 2">WH2</strain>
    </source>
</reference>
<dbReference type="AlphaFoldDB" id="A0A0P0G3Z1"/>
<dbReference type="Proteomes" id="UP000061809">
    <property type="component" value="Chromosome"/>
</dbReference>
<accession>A0A0P0G3Z1</accession>
<proteinExistence type="predicted"/>
<dbReference type="EMBL" id="CP012801">
    <property type="protein sequence ID" value="ALJ58695.1"/>
    <property type="molecule type" value="Genomic_DNA"/>
</dbReference>
<protein>
    <submittedName>
        <fullName evidence="1">Uncharacterized protein</fullName>
    </submittedName>
</protein>
<sequence>MILGKRISIIGDTPINNSKRMFCLAGVIKNDGYIQSKTIVNTTMRVLYVVAKL</sequence>
<dbReference type="PATRIC" id="fig|246787.4.peg.1477"/>
<evidence type="ECO:0000313" key="1">
    <source>
        <dbReference type="EMBL" id="ALJ58695.1"/>
    </source>
</evidence>
<gene>
    <name evidence="1" type="ORF">BcellWH2_01434</name>
</gene>
<dbReference type="KEGG" id="bcel:BcellWH2_01434"/>
<organism evidence="1 2">
    <name type="scientific">Bacteroides cellulosilyticus</name>
    <dbReference type="NCBI Taxonomy" id="246787"/>
    <lineage>
        <taxon>Bacteria</taxon>
        <taxon>Pseudomonadati</taxon>
        <taxon>Bacteroidota</taxon>
        <taxon>Bacteroidia</taxon>
        <taxon>Bacteroidales</taxon>
        <taxon>Bacteroidaceae</taxon>
        <taxon>Bacteroides</taxon>
    </lineage>
</organism>
<evidence type="ECO:0000313" key="2">
    <source>
        <dbReference type="Proteomes" id="UP000061809"/>
    </source>
</evidence>
<name>A0A0P0G3Z1_9BACE</name>